<evidence type="ECO:0000313" key="3">
    <source>
        <dbReference type="Proteomes" id="UP000016935"/>
    </source>
</evidence>
<name>R0IQJ0_EXST2</name>
<dbReference type="Gene3D" id="3.20.20.140">
    <property type="entry name" value="Metal-dependent hydrolases"/>
    <property type="match status" value="1"/>
</dbReference>
<dbReference type="Pfam" id="PF04909">
    <property type="entry name" value="Amidohydro_2"/>
    <property type="match status" value="1"/>
</dbReference>
<dbReference type="Proteomes" id="UP000016935">
    <property type="component" value="Unassembled WGS sequence"/>
</dbReference>
<dbReference type="eggNOG" id="ENOG502S0B3">
    <property type="taxonomic scope" value="Eukaryota"/>
</dbReference>
<dbReference type="InterPro" id="IPR032466">
    <property type="entry name" value="Metal_Hydrolase"/>
</dbReference>
<dbReference type="GeneID" id="19397347"/>
<dbReference type="HOGENOM" id="CLU_064039_1_0_1"/>
<keyword evidence="3" id="KW-1185">Reference proteome</keyword>
<gene>
    <name evidence="2" type="ORF">SETTUDRAFT_153885</name>
</gene>
<organism evidence="2 3">
    <name type="scientific">Exserohilum turcicum (strain 28A)</name>
    <name type="common">Northern leaf blight fungus</name>
    <name type="synonym">Setosphaeria turcica</name>
    <dbReference type="NCBI Taxonomy" id="671987"/>
    <lineage>
        <taxon>Eukaryota</taxon>
        <taxon>Fungi</taxon>
        <taxon>Dikarya</taxon>
        <taxon>Ascomycota</taxon>
        <taxon>Pezizomycotina</taxon>
        <taxon>Dothideomycetes</taxon>
        <taxon>Pleosporomycetidae</taxon>
        <taxon>Pleosporales</taxon>
        <taxon>Pleosporineae</taxon>
        <taxon>Pleosporaceae</taxon>
        <taxon>Exserohilum</taxon>
    </lineage>
</organism>
<proteinExistence type="predicted"/>
<dbReference type="RefSeq" id="XP_008025634.1">
    <property type="nucleotide sequence ID" value="XM_008027443.1"/>
</dbReference>
<evidence type="ECO:0000259" key="1">
    <source>
        <dbReference type="Pfam" id="PF04909"/>
    </source>
</evidence>
<dbReference type="SUPFAM" id="SSF51556">
    <property type="entry name" value="Metallo-dependent hydrolases"/>
    <property type="match status" value="1"/>
</dbReference>
<reference evidence="2 3" key="2">
    <citation type="journal article" date="2013" name="PLoS Genet.">
        <title>Comparative genome structure, secondary metabolite, and effector coding capacity across Cochliobolus pathogens.</title>
        <authorList>
            <person name="Condon B.J."/>
            <person name="Leng Y."/>
            <person name="Wu D."/>
            <person name="Bushley K.E."/>
            <person name="Ohm R.A."/>
            <person name="Otillar R."/>
            <person name="Martin J."/>
            <person name="Schackwitz W."/>
            <person name="Grimwood J."/>
            <person name="MohdZainudin N."/>
            <person name="Xue C."/>
            <person name="Wang R."/>
            <person name="Manning V.A."/>
            <person name="Dhillon B."/>
            <person name="Tu Z.J."/>
            <person name="Steffenson B.J."/>
            <person name="Salamov A."/>
            <person name="Sun H."/>
            <person name="Lowry S."/>
            <person name="LaButti K."/>
            <person name="Han J."/>
            <person name="Copeland A."/>
            <person name="Lindquist E."/>
            <person name="Barry K."/>
            <person name="Schmutz J."/>
            <person name="Baker S.E."/>
            <person name="Ciuffetti L.M."/>
            <person name="Grigoriev I.V."/>
            <person name="Zhong S."/>
            <person name="Turgeon B.G."/>
        </authorList>
    </citation>
    <scope>NUCLEOTIDE SEQUENCE [LARGE SCALE GENOMIC DNA]</scope>
    <source>
        <strain evidence="3">28A</strain>
    </source>
</reference>
<accession>R0IQJ0</accession>
<sequence length="309" mass="33776">MAMPPPTGGTWDCHVHCFEPDRFPFKTRRAYTPRRAPLDVLLQQLLTTNVMIVQASIEASWHGLLASLEDCGKRPKLLSGLVRGTILADASTPLSGLTHGQMERMHLLGVRCIRLHGVYGGSGHDPAWAQGQITALAEHLRPIDSNGIIIIIMRPVQSLGWSVSAQLPLATWAQLKHFILTDKHLAGLSIVADHIACVAPSDYGSDALHDLVELLQSGRLYIKISALHRRSPHNIHAKKDIVTLLARVAPRALLWGSDWPHVDTSQTDLEAGPLQGVHAGAELAAVQSWLSAQQLQDMLVNNPCRLFGN</sequence>
<protein>
    <recommendedName>
        <fullName evidence="1">Amidohydrolase-related domain-containing protein</fullName>
    </recommendedName>
</protein>
<dbReference type="PANTHER" id="PTHR35563">
    <property type="entry name" value="BARREL METAL-DEPENDENT HYDROLASE, PUTATIVE (AFU_ORTHOLOGUE AFUA_1G16240)-RELATED"/>
    <property type="match status" value="1"/>
</dbReference>
<dbReference type="AlphaFoldDB" id="R0IQJ0"/>
<dbReference type="GO" id="GO:0016787">
    <property type="term" value="F:hydrolase activity"/>
    <property type="evidence" value="ECO:0007669"/>
    <property type="project" value="InterPro"/>
</dbReference>
<dbReference type="InterPro" id="IPR006680">
    <property type="entry name" value="Amidohydro-rel"/>
</dbReference>
<dbReference type="EMBL" id="KB908592">
    <property type="protein sequence ID" value="EOA87155.1"/>
    <property type="molecule type" value="Genomic_DNA"/>
</dbReference>
<reference evidence="2 3" key="1">
    <citation type="journal article" date="2012" name="PLoS Pathog.">
        <title>Diverse lifestyles and strategies of plant pathogenesis encoded in the genomes of eighteen Dothideomycetes fungi.</title>
        <authorList>
            <person name="Ohm R.A."/>
            <person name="Feau N."/>
            <person name="Henrissat B."/>
            <person name="Schoch C.L."/>
            <person name="Horwitz B.A."/>
            <person name="Barry K.W."/>
            <person name="Condon B.J."/>
            <person name="Copeland A.C."/>
            <person name="Dhillon B."/>
            <person name="Glaser F."/>
            <person name="Hesse C.N."/>
            <person name="Kosti I."/>
            <person name="LaButti K."/>
            <person name="Lindquist E.A."/>
            <person name="Lucas S."/>
            <person name="Salamov A.A."/>
            <person name="Bradshaw R.E."/>
            <person name="Ciuffetti L."/>
            <person name="Hamelin R.C."/>
            <person name="Kema G.H.J."/>
            <person name="Lawrence C."/>
            <person name="Scott J.A."/>
            <person name="Spatafora J.W."/>
            <person name="Turgeon B.G."/>
            <person name="de Wit P.J.G.M."/>
            <person name="Zhong S."/>
            <person name="Goodwin S.B."/>
            <person name="Grigoriev I.V."/>
        </authorList>
    </citation>
    <scope>NUCLEOTIDE SEQUENCE [LARGE SCALE GENOMIC DNA]</scope>
    <source>
        <strain evidence="3">28A</strain>
    </source>
</reference>
<dbReference type="OrthoDB" id="2135488at2759"/>
<dbReference type="InterPro" id="IPR052358">
    <property type="entry name" value="Aro_Compnd_Degr_Hydrolases"/>
</dbReference>
<dbReference type="PANTHER" id="PTHR35563:SF2">
    <property type="entry name" value="BARREL METAL-DEPENDENT HYDROLASE, PUTATIVE (AFU_ORTHOLOGUE AFUA_1G16240)-RELATED"/>
    <property type="match status" value="1"/>
</dbReference>
<evidence type="ECO:0000313" key="2">
    <source>
        <dbReference type="EMBL" id="EOA87155.1"/>
    </source>
</evidence>
<feature type="domain" description="Amidohydrolase-related" evidence="1">
    <location>
        <begin position="11"/>
        <end position="308"/>
    </location>
</feature>